<evidence type="ECO:0000256" key="2">
    <source>
        <dbReference type="SAM" id="Phobius"/>
    </source>
</evidence>
<keyword evidence="2" id="KW-0472">Membrane</keyword>
<dbReference type="GeneTree" id="ENSGT00390000006485"/>
<organism evidence="3 4">
    <name type="scientific">Xiphophorus couchianus</name>
    <name type="common">Monterrey platyfish</name>
    <dbReference type="NCBI Taxonomy" id="32473"/>
    <lineage>
        <taxon>Eukaryota</taxon>
        <taxon>Metazoa</taxon>
        <taxon>Chordata</taxon>
        <taxon>Craniata</taxon>
        <taxon>Vertebrata</taxon>
        <taxon>Euteleostomi</taxon>
        <taxon>Actinopterygii</taxon>
        <taxon>Neopterygii</taxon>
        <taxon>Teleostei</taxon>
        <taxon>Neoteleostei</taxon>
        <taxon>Acanthomorphata</taxon>
        <taxon>Ovalentaria</taxon>
        <taxon>Atherinomorphae</taxon>
        <taxon>Cyprinodontiformes</taxon>
        <taxon>Poeciliidae</taxon>
        <taxon>Poeciliinae</taxon>
        <taxon>Xiphophorus</taxon>
    </lineage>
</organism>
<sequence>MFGFHKPKMYRSLDGCCICRAKSSSSRFTDSKRYEKDFRSCFGLSETRSGEICNACVLLVKRWKKLPVGTKKNWNHVVDARGGPSLKITSRPKKIKTISKKARPSQISRLQKELKRNNSDAHSTTSSASPAQSPSYSNLSDDGSDTELSPGSSRSPVFSFLDLTYWKRQKVCCGIIYKGRFGEVLIDPHLFKPCCQFCLIPPPPRALTESSCLRLPSVKKAAKTSLVFSMITLEDCSLLWLNCNLWTSMFFLYFLLLLLLLYLIFFTMLMMDHHLWYY</sequence>
<dbReference type="InterPro" id="IPR026065">
    <property type="entry name" value="FAM60A"/>
</dbReference>
<dbReference type="GO" id="GO:0030336">
    <property type="term" value="P:negative regulation of cell migration"/>
    <property type="evidence" value="ECO:0007669"/>
    <property type="project" value="TreeGrafter"/>
</dbReference>
<dbReference type="PANTHER" id="PTHR13422:SF14">
    <property type="entry name" value="FAMILY WITH SEQUENCE SIMILARITY 60, MEMBER A"/>
    <property type="match status" value="1"/>
</dbReference>
<evidence type="ECO:0000256" key="1">
    <source>
        <dbReference type="SAM" id="MobiDB-lite"/>
    </source>
</evidence>
<feature type="transmembrane region" description="Helical" evidence="2">
    <location>
        <begin position="250"/>
        <end position="271"/>
    </location>
</feature>
<reference evidence="3" key="2">
    <citation type="submission" date="2025-09" db="UniProtKB">
        <authorList>
            <consortium name="Ensembl"/>
        </authorList>
    </citation>
    <scope>IDENTIFICATION</scope>
</reference>
<dbReference type="GO" id="GO:0070822">
    <property type="term" value="C:Sin3-type complex"/>
    <property type="evidence" value="ECO:0007669"/>
    <property type="project" value="TreeGrafter"/>
</dbReference>
<keyword evidence="4" id="KW-1185">Reference proteome</keyword>
<dbReference type="AlphaFoldDB" id="A0A3B5MV14"/>
<accession>A0A3B5MV14</accession>
<dbReference type="Proteomes" id="UP000261380">
    <property type="component" value="Unplaced"/>
</dbReference>
<feature type="compositionally biased region" description="Basic and acidic residues" evidence="1">
    <location>
        <begin position="110"/>
        <end position="119"/>
    </location>
</feature>
<protein>
    <submittedName>
        <fullName evidence="3">Uncharacterized protein</fullName>
    </submittedName>
</protein>
<evidence type="ECO:0000313" key="3">
    <source>
        <dbReference type="Ensembl" id="ENSXCOP00000027381.1"/>
    </source>
</evidence>
<evidence type="ECO:0000313" key="4">
    <source>
        <dbReference type="Proteomes" id="UP000261380"/>
    </source>
</evidence>
<name>A0A3B5MV14_9TELE</name>
<feature type="region of interest" description="Disordered" evidence="1">
    <location>
        <begin position="94"/>
        <end position="153"/>
    </location>
</feature>
<proteinExistence type="predicted"/>
<keyword evidence="2" id="KW-1133">Transmembrane helix</keyword>
<dbReference type="Ensembl" id="ENSXCOT00000027714.1">
    <property type="protein sequence ID" value="ENSXCOP00000027381.1"/>
    <property type="gene ID" value="ENSXCOG00000020444.1"/>
</dbReference>
<feature type="compositionally biased region" description="Basic residues" evidence="1">
    <location>
        <begin position="94"/>
        <end position="103"/>
    </location>
</feature>
<dbReference type="PANTHER" id="PTHR13422">
    <property type="entry name" value="SIN3-HDAC COMPLEX-ASSOCIATED FACTOR"/>
    <property type="match status" value="1"/>
</dbReference>
<reference evidence="3" key="1">
    <citation type="submission" date="2025-08" db="UniProtKB">
        <authorList>
            <consortium name="Ensembl"/>
        </authorList>
    </citation>
    <scope>IDENTIFICATION</scope>
</reference>
<keyword evidence="2" id="KW-0812">Transmembrane</keyword>
<dbReference type="Pfam" id="PF15396">
    <property type="entry name" value="FAM60A"/>
    <property type="match status" value="1"/>
</dbReference>
<dbReference type="STRING" id="32473.ENSXCOP00000027381"/>
<feature type="compositionally biased region" description="Polar residues" evidence="1">
    <location>
        <begin position="138"/>
        <end position="153"/>
    </location>
</feature>
<feature type="compositionally biased region" description="Low complexity" evidence="1">
    <location>
        <begin position="123"/>
        <end position="137"/>
    </location>
</feature>